<evidence type="ECO:0000313" key="1">
    <source>
        <dbReference type="EMBL" id="KAJ9590589.1"/>
    </source>
</evidence>
<protein>
    <submittedName>
        <fullName evidence="1">Uncharacterized protein</fullName>
    </submittedName>
</protein>
<dbReference type="AlphaFoldDB" id="A0AAD8A165"/>
<proteinExistence type="predicted"/>
<gene>
    <name evidence="1" type="ORF">L9F63_016358</name>
</gene>
<reference evidence="1" key="1">
    <citation type="journal article" date="2023" name="IScience">
        <title>Live-bearing cockroach genome reveals convergent evolutionary mechanisms linked to viviparity in insects and beyond.</title>
        <authorList>
            <person name="Fouks B."/>
            <person name="Harrison M.C."/>
            <person name="Mikhailova A.A."/>
            <person name="Marchal E."/>
            <person name="English S."/>
            <person name="Carruthers M."/>
            <person name="Jennings E.C."/>
            <person name="Chiamaka E.L."/>
            <person name="Frigard R.A."/>
            <person name="Pippel M."/>
            <person name="Attardo G.M."/>
            <person name="Benoit J.B."/>
            <person name="Bornberg-Bauer E."/>
            <person name="Tobe S.S."/>
        </authorList>
    </citation>
    <scope>NUCLEOTIDE SEQUENCE</scope>
    <source>
        <strain evidence="1">Stay&amp;Tobe</strain>
    </source>
</reference>
<feature type="non-terminal residue" evidence="1">
    <location>
        <position position="1"/>
    </location>
</feature>
<name>A0AAD8A165_DIPPU</name>
<feature type="non-terminal residue" evidence="1">
    <location>
        <position position="455"/>
    </location>
</feature>
<organism evidence="1 2">
    <name type="scientific">Diploptera punctata</name>
    <name type="common">Pacific beetle cockroach</name>
    <dbReference type="NCBI Taxonomy" id="6984"/>
    <lineage>
        <taxon>Eukaryota</taxon>
        <taxon>Metazoa</taxon>
        <taxon>Ecdysozoa</taxon>
        <taxon>Arthropoda</taxon>
        <taxon>Hexapoda</taxon>
        <taxon>Insecta</taxon>
        <taxon>Pterygota</taxon>
        <taxon>Neoptera</taxon>
        <taxon>Polyneoptera</taxon>
        <taxon>Dictyoptera</taxon>
        <taxon>Blattodea</taxon>
        <taxon>Blaberoidea</taxon>
        <taxon>Blaberidae</taxon>
        <taxon>Diplopterinae</taxon>
        <taxon>Diploptera</taxon>
    </lineage>
</organism>
<dbReference type="EMBL" id="JASPKZ010004202">
    <property type="protein sequence ID" value="KAJ9590589.1"/>
    <property type="molecule type" value="Genomic_DNA"/>
</dbReference>
<evidence type="ECO:0000313" key="2">
    <source>
        <dbReference type="Proteomes" id="UP001233999"/>
    </source>
</evidence>
<comment type="caution">
    <text evidence="1">The sequence shown here is derived from an EMBL/GenBank/DDBJ whole genome shotgun (WGS) entry which is preliminary data.</text>
</comment>
<reference evidence="1" key="2">
    <citation type="submission" date="2023-05" db="EMBL/GenBank/DDBJ databases">
        <authorList>
            <person name="Fouks B."/>
        </authorList>
    </citation>
    <scope>NUCLEOTIDE SEQUENCE</scope>
    <source>
        <strain evidence="1">Stay&amp;Tobe</strain>
        <tissue evidence="1">Testes</tissue>
    </source>
</reference>
<sequence>PCGLYGKPREDGLDLSTDVLVFLRPYVQVPPGYVYPSPYLAAAPSGIVPLPPAPLSHAAALAAATSQFYEYQNAAAAAAVTYPGQYPNGFETYPYTSAAGAASYVTPYTYATLPQTAGLPAAAAGGFPGLSPYQTAAQATLQEARMQHEKLYRHTVPAEKIIILPLNAPLPRPTIPKYISRLWYESRPLHLNPSHHLKCGVSKIYSCGVSKIYACGVSKIYACGMRIDAECEECGMRNVESGVRCDLVEKLAIYRNMRVAQKCPVTTSTMVSNFQCATIKIPTFVFGHAKTRCQTQSLAKRRGTTSLTTTAYSPKIFFKIIIATPAVKVYVRKWRIVILFAVELKSLVKMALNMQQQITIAAWAITYANDQPDVWRLDFSLLHMDDAFEQVWQTYYRYALRWPLDVRNARKTPPPLQPSHFCSRNFCQWRLFQSSFVVCERSVYPTAVTMKRHVY</sequence>
<accession>A0AAD8A165</accession>
<keyword evidence="2" id="KW-1185">Reference proteome</keyword>
<dbReference type="Proteomes" id="UP001233999">
    <property type="component" value="Unassembled WGS sequence"/>
</dbReference>